<dbReference type="InterPro" id="IPR036291">
    <property type="entry name" value="NAD(P)-bd_dom_sf"/>
</dbReference>
<protein>
    <recommendedName>
        <fullName evidence="6">6-phosphogluconate dehydrogenase NADP-binding domain-containing protein</fullName>
    </recommendedName>
</protein>
<evidence type="ECO:0000256" key="1">
    <source>
        <dbReference type="SAM" id="MobiDB-lite"/>
    </source>
</evidence>
<evidence type="ECO:0000259" key="2">
    <source>
        <dbReference type="Pfam" id="PF03446"/>
    </source>
</evidence>
<reference evidence="4" key="1">
    <citation type="journal article" date="2021" name="Nat. Commun.">
        <title>Genetic determinants of endophytism in the Arabidopsis root mycobiome.</title>
        <authorList>
            <person name="Mesny F."/>
            <person name="Miyauchi S."/>
            <person name="Thiergart T."/>
            <person name="Pickel B."/>
            <person name="Atanasova L."/>
            <person name="Karlsson M."/>
            <person name="Huettel B."/>
            <person name="Barry K.W."/>
            <person name="Haridas S."/>
            <person name="Chen C."/>
            <person name="Bauer D."/>
            <person name="Andreopoulos W."/>
            <person name="Pangilinan J."/>
            <person name="LaButti K."/>
            <person name="Riley R."/>
            <person name="Lipzen A."/>
            <person name="Clum A."/>
            <person name="Drula E."/>
            <person name="Henrissat B."/>
            <person name="Kohler A."/>
            <person name="Grigoriev I.V."/>
            <person name="Martin F.M."/>
            <person name="Hacquard S."/>
        </authorList>
    </citation>
    <scope>NUCLEOTIDE SEQUENCE</scope>
    <source>
        <strain evidence="4">MPI-CAGE-AT-0147</strain>
    </source>
</reference>
<dbReference type="Gene3D" id="1.10.1040.10">
    <property type="entry name" value="N-(1-d-carboxylethyl)-l-norvaline Dehydrogenase, domain 2"/>
    <property type="match status" value="1"/>
</dbReference>
<evidence type="ECO:0000313" key="5">
    <source>
        <dbReference type="Proteomes" id="UP000738349"/>
    </source>
</evidence>
<feature type="domain" description="NADPH-dependent reductive aminase-like C-terminal" evidence="3">
    <location>
        <begin position="146"/>
        <end position="268"/>
    </location>
</feature>
<dbReference type="InterPro" id="IPR051265">
    <property type="entry name" value="HIBADH-related_NP60_sf"/>
</dbReference>
<sequence length="421" mass="45544">MTTPQSFTFLGLGNMGSALVQALLKASNKVTIWNRTAARPQIRAAVEAGAILEADVQSAISRNSTIVICLLDYSSINTALADIPAPALEGKTIVNLTNAVMVTPQMIGGPQSFFVVSGETLEAFKPIASFLEPLGRPEYLGTAIDAAARYDLAALFSMYGMFSGMFVAMALLKNGHTTTDEKLEPVVSGSLNPFLGALIPYTGLIARSWDDKAWDDNLGNPIGMQAQAPRNILEACRDDGMDDGFLKNLTTAMEGVVKDRGENGGIAVIGEYLLKHKSSRYIIQWGRGERGTGCGWRQGGHWNLAMGNAMNWELGAARRVAFAVPSSWKCNGKCCPLQDKREDKFFANLGLRNHKGLQLLGLMSWDPKRVLSARLHDPTWRSPLWLQDEAGTNSNSRHTVGHGTATGPLSPFMARGSRSLS</sequence>
<proteinExistence type="predicted"/>
<dbReference type="InterPro" id="IPR013328">
    <property type="entry name" value="6PGD_dom2"/>
</dbReference>
<accession>A0A9P9D0N0</accession>
<dbReference type="EMBL" id="JAGMUV010000045">
    <property type="protein sequence ID" value="KAH7110454.1"/>
    <property type="molecule type" value="Genomic_DNA"/>
</dbReference>
<dbReference type="PANTHER" id="PTHR43580">
    <property type="entry name" value="OXIDOREDUCTASE GLYR1-RELATED"/>
    <property type="match status" value="1"/>
</dbReference>
<dbReference type="InterPro" id="IPR006115">
    <property type="entry name" value="6PGDH_NADP-bd"/>
</dbReference>
<dbReference type="GO" id="GO:0050661">
    <property type="term" value="F:NADP binding"/>
    <property type="evidence" value="ECO:0007669"/>
    <property type="project" value="InterPro"/>
</dbReference>
<evidence type="ECO:0000259" key="3">
    <source>
        <dbReference type="Pfam" id="PF21761"/>
    </source>
</evidence>
<dbReference type="SUPFAM" id="SSF51735">
    <property type="entry name" value="NAD(P)-binding Rossmann-fold domains"/>
    <property type="match status" value="1"/>
</dbReference>
<comment type="caution">
    <text evidence="4">The sequence shown here is derived from an EMBL/GenBank/DDBJ whole genome shotgun (WGS) entry which is preliminary data.</text>
</comment>
<evidence type="ECO:0000313" key="4">
    <source>
        <dbReference type="EMBL" id="KAH7110454.1"/>
    </source>
</evidence>
<evidence type="ECO:0008006" key="6">
    <source>
        <dbReference type="Google" id="ProtNLM"/>
    </source>
</evidence>
<dbReference type="AlphaFoldDB" id="A0A9P9D0N0"/>
<dbReference type="Proteomes" id="UP000738349">
    <property type="component" value="Unassembled WGS sequence"/>
</dbReference>
<keyword evidence="5" id="KW-1185">Reference proteome</keyword>
<dbReference type="Pfam" id="PF21761">
    <property type="entry name" value="RedAm-like_C"/>
    <property type="match status" value="1"/>
</dbReference>
<name>A0A9P9D0N0_9HYPO</name>
<dbReference type="PANTHER" id="PTHR43580:SF2">
    <property type="entry name" value="CYTOKINE-LIKE NUCLEAR FACTOR N-PAC"/>
    <property type="match status" value="1"/>
</dbReference>
<dbReference type="OrthoDB" id="435038at2759"/>
<organism evidence="4 5">
    <name type="scientific">Dactylonectria macrodidyma</name>
    <dbReference type="NCBI Taxonomy" id="307937"/>
    <lineage>
        <taxon>Eukaryota</taxon>
        <taxon>Fungi</taxon>
        <taxon>Dikarya</taxon>
        <taxon>Ascomycota</taxon>
        <taxon>Pezizomycotina</taxon>
        <taxon>Sordariomycetes</taxon>
        <taxon>Hypocreomycetidae</taxon>
        <taxon>Hypocreales</taxon>
        <taxon>Nectriaceae</taxon>
        <taxon>Dactylonectria</taxon>
    </lineage>
</organism>
<gene>
    <name evidence="4" type="ORF">EDB81DRAFT_927024</name>
</gene>
<dbReference type="Gene3D" id="3.40.50.720">
    <property type="entry name" value="NAD(P)-binding Rossmann-like Domain"/>
    <property type="match status" value="1"/>
</dbReference>
<dbReference type="InterPro" id="IPR048666">
    <property type="entry name" value="RedAm-like_C"/>
</dbReference>
<feature type="domain" description="6-phosphogluconate dehydrogenase NADP-binding" evidence="2">
    <location>
        <begin position="7"/>
        <end position="99"/>
    </location>
</feature>
<feature type="region of interest" description="Disordered" evidence="1">
    <location>
        <begin position="391"/>
        <end position="421"/>
    </location>
</feature>
<dbReference type="Pfam" id="PF03446">
    <property type="entry name" value="NAD_binding_2"/>
    <property type="match status" value="1"/>
</dbReference>